<dbReference type="Pfam" id="PF22745">
    <property type="entry name" value="Nlig-Ia"/>
    <property type="match status" value="1"/>
</dbReference>
<dbReference type="InterPro" id="IPR004150">
    <property type="entry name" value="NAD_DNA_ligase_OB"/>
</dbReference>
<dbReference type="SMART" id="SM00278">
    <property type="entry name" value="HhH1"/>
    <property type="match status" value="4"/>
</dbReference>
<dbReference type="GO" id="GO:0046872">
    <property type="term" value="F:metal ion binding"/>
    <property type="evidence" value="ECO:0007669"/>
    <property type="project" value="UniProtKB-KW"/>
</dbReference>
<dbReference type="Gene3D" id="6.20.10.30">
    <property type="match status" value="1"/>
</dbReference>
<feature type="binding site" evidence="15">
    <location>
        <begin position="88"/>
        <end position="89"/>
    </location>
    <ligand>
        <name>NAD(+)</name>
        <dbReference type="ChEBI" id="CHEBI:57540"/>
    </ligand>
</feature>
<dbReference type="SMART" id="SM00292">
    <property type="entry name" value="BRCT"/>
    <property type="match status" value="1"/>
</dbReference>
<evidence type="ECO:0000256" key="4">
    <source>
        <dbReference type="ARBA" id="ARBA00022598"/>
    </source>
</evidence>
<dbReference type="FunFam" id="2.40.50.140:FF:000012">
    <property type="entry name" value="DNA ligase"/>
    <property type="match status" value="1"/>
</dbReference>
<keyword evidence="12 15" id="KW-0464">Manganese</keyword>
<evidence type="ECO:0000256" key="15">
    <source>
        <dbReference type="HAMAP-Rule" id="MF_01588"/>
    </source>
</evidence>
<evidence type="ECO:0000256" key="3">
    <source>
        <dbReference type="ARBA" id="ARBA00013308"/>
    </source>
</evidence>
<evidence type="ECO:0000256" key="1">
    <source>
        <dbReference type="ARBA" id="ARBA00004067"/>
    </source>
</evidence>
<dbReference type="InterPro" id="IPR013839">
    <property type="entry name" value="DNAligase_adenylation"/>
</dbReference>
<dbReference type="SUPFAM" id="SSF50249">
    <property type="entry name" value="Nucleic acid-binding proteins"/>
    <property type="match status" value="1"/>
</dbReference>
<evidence type="ECO:0000256" key="12">
    <source>
        <dbReference type="ARBA" id="ARBA00023211"/>
    </source>
</evidence>
<feature type="domain" description="BRCT" evidence="17">
    <location>
        <begin position="585"/>
        <end position="661"/>
    </location>
</feature>
<dbReference type="GO" id="GO:0003911">
    <property type="term" value="F:DNA ligase (NAD+) activity"/>
    <property type="evidence" value="ECO:0007669"/>
    <property type="project" value="UniProtKB-UniRule"/>
</dbReference>
<evidence type="ECO:0000256" key="9">
    <source>
        <dbReference type="ARBA" id="ARBA00022842"/>
    </source>
</evidence>
<dbReference type="GO" id="GO:0003677">
    <property type="term" value="F:DNA binding"/>
    <property type="evidence" value="ECO:0007669"/>
    <property type="project" value="InterPro"/>
</dbReference>
<dbReference type="FunFam" id="1.10.150.20:FF:000006">
    <property type="entry name" value="DNA ligase"/>
    <property type="match status" value="1"/>
</dbReference>
<evidence type="ECO:0000313" key="19">
    <source>
        <dbReference type="Proteomes" id="UP000177309"/>
    </source>
</evidence>
<dbReference type="GO" id="GO:0006281">
    <property type="term" value="P:DNA repair"/>
    <property type="evidence" value="ECO:0007669"/>
    <property type="project" value="UniProtKB-KW"/>
</dbReference>
<keyword evidence="10 15" id="KW-0520">NAD</keyword>
<keyword evidence="6 15" id="KW-0479">Metal-binding</keyword>
<comment type="cofactor">
    <cofactor evidence="15">
        <name>Mg(2+)</name>
        <dbReference type="ChEBI" id="CHEBI:18420"/>
    </cofactor>
    <cofactor evidence="15">
        <name>Mn(2+)</name>
        <dbReference type="ChEBI" id="CHEBI:29035"/>
    </cofactor>
</comment>
<feature type="binding site" evidence="15">
    <location>
        <position position="142"/>
    </location>
    <ligand>
        <name>NAD(+)</name>
        <dbReference type="ChEBI" id="CHEBI:57540"/>
    </ligand>
</feature>
<dbReference type="PANTHER" id="PTHR23389">
    <property type="entry name" value="CHROMOSOME TRANSMISSION FIDELITY FACTOR 18"/>
    <property type="match status" value="1"/>
</dbReference>
<dbReference type="HAMAP" id="MF_01588">
    <property type="entry name" value="DNA_ligase_A"/>
    <property type="match status" value="1"/>
</dbReference>
<dbReference type="Gene3D" id="2.40.50.140">
    <property type="entry name" value="Nucleic acid-binding proteins"/>
    <property type="match status" value="1"/>
</dbReference>
<feature type="binding site" evidence="15">
    <location>
        <position position="119"/>
    </location>
    <ligand>
        <name>NAD(+)</name>
        <dbReference type="ChEBI" id="CHEBI:57540"/>
    </ligand>
</feature>
<comment type="caution">
    <text evidence="18">The sequence shown here is derived from an EMBL/GenBank/DDBJ whole genome shotgun (WGS) entry which is preliminary data.</text>
</comment>
<dbReference type="InterPro" id="IPR041663">
    <property type="entry name" value="DisA/LigA_HHH"/>
</dbReference>
<proteinExistence type="inferred from homology"/>
<dbReference type="InterPro" id="IPR001357">
    <property type="entry name" value="BRCT_dom"/>
</dbReference>
<comment type="similarity">
    <text evidence="14 15">Belongs to the NAD-dependent DNA ligase family. LigA subfamily.</text>
</comment>
<reference evidence="18 19" key="1">
    <citation type="journal article" date="2016" name="Nat. Commun.">
        <title>Thousands of microbial genomes shed light on interconnected biogeochemical processes in an aquifer system.</title>
        <authorList>
            <person name="Anantharaman K."/>
            <person name="Brown C.T."/>
            <person name="Hug L.A."/>
            <person name="Sharon I."/>
            <person name="Castelle C.J."/>
            <person name="Probst A.J."/>
            <person name="Thomas B.C."/>
            <person name="Singh A."/>
            <person name="Wilkins M.J."/>
            <person name="Karaoz U."/>
            <person name="Brodie E.L."/>
            <person name="Williams K.H."/>
            <person name="Hubbard S.S."/>
            <person name="Banfield J.F."/>
        </authorList>
    </citation>
    <scope>NUCLEOTIDE SEQUENCE [LARGE SCALE GENOMIC DNA]</scope>
</reference>
<feature type="binding site" evidence="15">
    <location>
        <position position="289"/>
    </location>
    <ligand>
        <name>NAD(+)</name>
        <dbReference type="ChEBI" id="CHEBI:57540"/>
    </ligand>
</feature>
<keyword evidence="7 15" id="KW-0227">DNA damage</keyword>
<dbReference type="EC" id="6.5.1.2" evidence="2 15"/>
<feature type="binding site" evidence="15">
    <location>
        <begin position="39"/>
        <end position="43"/>
    </location>
    <ligand>
        <name>NAD(+)</name>
        <dbReference type="ChEBI" id="CHEBI:57540"/>
    </ligand>
</feature>
<dbReference type="SUPFAM" id="SSF47781">
    <property type="entry name" value="RuvA domain 2-like"/>
    <property type="match status" value="1"/>
</dbReference>
<dbReference type="PIRSF" id="PIRSF001604">
    <property type="entry name" value="LigA"/>
    <property type="match status" value="1"/>
</dbReference>
<dbReference type="NCBIfam" id="TIGR00575">
    <property type="entry name" value="dnlj"/>
    <property type="match status" value="1"/>
</dbReference>
<dbReference type="Pfam" id="PF14520">
    <property type="entry name" value="HHH_5"/>
    <property type="match status" value="1"/>
</dbReference>
<feature type="binding site" evidence="15">
    <location>
        <position position="405"/>
    </location>
    <ligand>
        <name>Zn(2+)</name>
        <dbReference type="ChEBI" id="CHEBI:29105"/>
    </ligand>
</feature>
<dbReference type="InterPro" id="IPR018239">
    <property type="entry name" value="DNA_ligase_AS"/>
</dbReference>
<sequence length="661" mass="74181">MDKLQAQKKNNRLLIYGLRLQINHHNHLYYVLDKPAISDAEYDKLFKKLVELEKEFPDLVTPDSPTQRIGGEALKKFKSVTHKTPLLSLDNAMASPELEAFDKRVREALGKDKIDYVAELKMDGLAVSLIYKKGKFVTGATRGDGVHGEDITQNLRTIKSIPLVLNEPVDLEVRGEVYLPYNDFIKHNEERKEAGEALFANPRNAAAGSLRQLDPKIAASRPLDIFLYYGAANNQQSHYETLQYLKQLGFKINPNIKLCSGLDQVQAYIKEWDKQRETLDYEIDGIVVKVNNLAAQRELGWTARAPRWAIAFKYPPMQATTVIEDIKVQVGRTGAITPVAYLKPVRLAGVLVQRATLHNEDEIKRKDLKINDQVVVQRAGEVIPEVVKVLKHTADSKEFKMPTTCPVCAGELFKPEGEAITRCVNSACPAQVKERIRHFATRVAMDIEHLGPAIVDQLVVNKLIKDVADLYDLELADLLKLERFAEKSAQNLLASIQASKNQPYDRLLYALGIRMVGRNTASLIAQHFDSLEDLFHIKADKLDHIYGVGPKVAQSVEQFFAQEENIKLIERLKESGVTIKTNQTKGPQPLKGKTFVFTGSLEKMSRSEAEEIVRKLGGHPSSSVSKQTNYVVAGAEPGSKYDKAKKLGVKIISEEKFRNLL</sequence>
<dbReference type="CDD" id="cd00114">
    <property type="entry name" value="LIGANc"/>
    <property type="match status" value="1"/>
</dbReference>
<dbReference type="PROSITE" id="PS01055">
    <property type="entry name" value="DNA_LIGASE_N1"/>
    <property type="match status" value="1"/>
</dbReference>
<dbReference type="PROSITE" id="PS50172">
    <property type="entry name" value="BRCT"/>
    <property type="match status" value="1"/>
</dbReference>
<dbReference type="InterPro" id="IPR004149">
    <property type="entry name" value="Znf_DNAligase_C4"/>
</dbReference>
<gene>
    <name evidence="15" type="primary">ligA</name>
    <name evidence="18" type="ORF">A2462_00310</name>
</gene>
<keyword evidence="11 15" id="KW-0234">DNA repair</keyword>
<dbReference type="FunFam" id="3.30.470.30:FF:000001">
    <property type="entry name" value="DNA ligase"/>
    <property type="match status" value="1"/>
</dbReference>
<dbReference type="InterPro" id="IPR010994">
    <property type="entry name" value="RuvA_2-like"/>
</dbReference>
<dbReference type="CDD" id="cd17748">
    <property type="entry name" value="BRCT_DNA_ligase_like"/>
    <property type="match status" value="1"/>
</dbReference>
<dbReference type="InterPro" id="IPR003583">
    <property type="entry name" value="Hlx-hairpin-Hlx_DNA-bd_motif"/>
</dbReference>
<evidence type="ECO:0000256" key="16">
    <source>
        <dbReference type="RuleBase" id="RU000618"/>
    </source>
</evidence>
<dbReference type="SUPFAM" id="SSF52113">
    <property type="entry name" value="BRCT domain"/>
    <property type="match status" value="1"/>
</dbReference>
<dbReference type="FunFam" id="1.10.150.20:FF:000007">
    <property type="entry name" value="DNA ligase"/>
    <property type="match status" value="1"/>
</dbReference>
<evidence type="ECO:0000256" key="13">
    <source>
        <dbReference type="ARBA" id="ARBA00034005"/>
    </source>
</evidence>
<keyword evidence="5 15" id="KW-0235">DNA replication</keyword>
<keyword evidence="8 15" id="KW-0862">Zinc</keyword>
<dbReference type="InterPro" id="IPR036420">
    <property type="entry name" value="BRCT_dom_sf"/>
</dbReference>
<accession>A0A1F4TII4</accession>
<dbReference type="SUPFAM" id="SSF56091">
    <property type="entry name" value="DNA ligase/mRNA capping enzyme, catalytic domain"/>
    <property type="match status" value="1"/>
</dbReference>
<feature type="binding site" evidence="15">
    <location>
        <position position="313"/>
    </location>
    <ligand>
        <name>NAD(+)</name>
        <dbReference type="ChEBI" id="CHEBI:57540"/>
    </ligand>
</feature>
<evidence type="ECO:0000256" key="11">
    <source>
        <dbReference type="ARBA" id="ARBA00023204"/>
    </source>
</evidence>
<evidence type="ECO:0000256" key="8">
    <source>
        <dbReference type="ARBA" id="ARBA00022833"/>
    </source>
</evidence>
<comment type="caution">
    <text evidence="15">Lacks conserved residue(s) required for the propagation of feature annotation.</text>
</comment>
<dbReference type="Pfam" id="PF12826">
    <property type="entry name" value="HHH_2"/>
    <property type="match status" value="1"/>
</dbReference>
<evidence type="ECO:0000259" key="17">
    <source>
        <dbReference type="PROSITE" id="PS50172"/>
    </source>
</evidence>
<comment type="catalytic activity">
    <reaction evidence="13 15 16">
        <text>NAD(+) + (deoxyribonucleotide)n-3'-hydroxyl + 5'-phospho-(deoxyribonucleotide)m = (deoxyribonucleotide)n+m + AMP + beta-nicotinamide D-nucleotide.</text>
        <dbReference type="EC" id="6.5.1.2"/>
    </reaction>
</comment>
<dbReference type="FunFam" id="1.10.287.610:FF:000002">
    <property type="entry name" value="DNA ligase"/>
    <property type="match status" value="1"/>
</dbReference>
<comment type="function">
    <text evidence="1 15">DNA ligase that catalyzes the formation of phosphodiester linkages between 5'-phosphoryl and 3'-hydroxyl groups in double-stranded DNA using NAD as a coenzyme and as the energy source for the reaction. It is essential for DNA replication and repair of damaged DNA.</text>
</comment>
<dbReference type="Pfam" id="PF00533">
    <property type="entry name" value="BRCT"/>
    <property type="match status" value="1"/>
</dbReference>
<dbReference type="InterPro" id="IPR013840">
    <property type="entry name" value="DNAligase_N"/>
</dbReference>
<feature type="binding site" evidence="15">
    <location>
        <position position="428"/>
    </location>
    <ligand>
        <name>Zn(2+)</name>
        <dbReference type="ChEBI" id="CHEBI:29105"/>
    </ligand>
</feature>
<dbReference type="NCBIfam" id="NF005932">
    <property type="entry name" value="PRK07956.1"/>
    <property type="match status" value="1"/>
</dbReference>
<evidence type="ECO:0000313" key="18">
    <source>
        <dbReference type="EMBL" id="OGC32494.1"/>
    </source>
</evidence>
<dbReference type="GO" id="GO:0006260">
    <property type="term" value="P:DNA replication"/>
    <property type="evidence" value="ECO:0007669"/>
    <property type="project" value="UniProtKB-KW"/>
</dbReference>
<dbReference type="PROSITE" id="PS01056">
    <property type="entry name" value="DNA_LIGASE_N2"/>
    <property type="match status" value="1"/>
</dbReference>
<evidence type="ECO:0000256" key="6">
    <source>
        <dbReference type="ARBA" id="ARBA00022723"/>
    </source>
</evidence>
<evidence type="ECO:0000256" key="14">
    <source>
        <dbReference type="ARBA" id="ARBA00060881"/>
    </source>
</evidence>
<dbReference type="EMBL" id="MEUI01000050">
    <property type="protein sequence ID" value="OGC32494.1"/>
    <property type="molecule type" value="Genomic_DNA"/>
</dbReference>
<evidence type="ECO:0000256" key="2">
    <source>
        <dbReference type="ARBA" id="ARBA00012722"/>
    </source>
</evidence>
<evidence type="ECO:0000256" key="10">
    <source>
        <dbReference type="ARBA" id="ARBA00023027"/>
    </source>
</evidence>
<dbReference type="InterPro" id="IPR001679">
    <property type="entry name" value="DNA_ligase"/>
</dbReference>
<dbReference type="Gene3D" id="3.30.470.30">
    <property type="entry name" value="DNA ligase/mRNA capping enzyme"/>
    <property type="match status" value="1"/>
</dbReference>
<keyword evidence="9 15" id="KW-0460">Magnesium</keyword>
<keyword evidence="4 15" id="KW-0436">Ligase</keyword>
<feature type="binding site" evidence="15">
    <location>
        <position position="408"/>
    </location>
    <ligand>
        <name>Zn(2+)</name>
        <dbReference type="ChEBI" id="CHEBI:29105"/>
    </ligand>
</feature>
<dbReference type="Gene3D" id="3.40.50.10190">
    <property type="entry name" value="BRCT domain"/>
    <property type="match status" value="1"/>
</dbReference>
<organism evidence="18 19">
    <name type="scientific">candidate division WOR-1 bacterium RIFOXYC2_FULL_41_25</name>
    <dbReference type="NCBI Taxonomy" id="1802586"/>
    <lineage>
        <taxon>Bacteria</taxon>
        <taxon>Bacillati</taxon>
        <taxon>Saganbacteria</taxon>
    </lineage>
</organism>
<dbReference type="Gene3D" id="1.10.287.610">
    <property type="entry name" value="Helix hairpin bin"/>
    <property type="match status" value="1"/>
</dbReference>
<dbReference type="Proteomes" id="UP000177309">
    <property type="component" value="Unassembled WGS sequence"/>
</dbReference>
<dbReference type="PANTHER" id="PTHR23389:SF9">
    <property type="entry name" value="DNA LIGASE"/>
    <property type="match status" value="1"/>
</dbReference>
<dbReference type="InterPro" id="IPR012340">
    <property type="entry name" value="NA-bd_OB-fold"/>
</dbReference>
<dbReference type="Pfam" id="PF03119">
    <property type="entry name" value="DNA_ligase_ZBD"/>
    <property type="match status" value="1"/>
</dbReference>
<dbReference type="Pfam" id="PF01653">
    <property type="entry name" value="DNA_ligase_aden"/>
    <property type="match status" value="1"/>
</dbReference>
<evidence type="ECO:0000256" key="5">
    <source>
        <dbReference type="ARBA" id="ARBA00022705"/>
    </source>
</evidence>
<dbReference type="Pfam" id="PF03120">
    <property type="entry name" value="OB_DNA_ligase"/>
    <property type="match status" value="1"/>
</dbReference>
<dbReference type="Gene3D" id="1.10.150.20">
    <property type="entry name" value="5' to 3' exonuclease, C-terminal subdomain"/>
    <property type="match status" value="2"/>
</dbReference>
<dbReference type="SMART" id="SM00532">
    <property type="entry name" value="LIGANc"/>
    <property type="match status" value="1"/>
</dbReference>
<dbReference type="GO" id="GO:0005829">
    <property type="term" value="C:cytosol"/>
    <property type="evidence" value="ECO:0007669"/>
    <property type="project" value="TreeGrafter"/>
</dbReference>
<dbReference type="InterPro" id="IPR033136">
    <property type="entry name" value="DNA_ligase_CS"/>
</dbReference>
<evidence type="ECO:0000256" key="7">
    <source>
        <dbReference type="ARBA" id="ARBA00022763"/>
    </source>
</evidence>
<protein>
    <recommendedName>
        <fullName evidence="3 15">DNA ligase</fullName>
        <ecNumber evidence="2 15">6.5.1.2</ecNumber>
    </recommendedName>
    <alternativeName>
        <fullName evidence="15">Polydeoxyribonucleotide synthase [NAD(+)]</fullName>
    </alternativeName>
</protein>
<dbReference type="AlphaFoldDB" id="A0A1F4TII4"/>
<name>A0A1F4TII4_UNCSA</name>
<feature type="binding site" evidence="15">
    <location>
        <position position="176"/>
    </location>
    <ligand>
        <name>NAD(+)</name>
        <dbReference type="ChEBI" id="CHEBI:57540"/>
    </ligand>
</feature>
<feature type="active site" description="N6-AMP-lysine intermediate" evidence="15">
    <location>
        <position position="121"/>
    </location>
</feature>